<protein>
    <submittedName>
        <fullName evidence="2">Uncharacterized protein</fullName>
    </submittedName>
</protein>
<feature type="compositionally biased region" description="Polar residues" evidence="1">
    <location>
        <begin position="128"/>
        <end position="140"/>
    </location>
</feature>
<evidence type="ECO:0000313" key="3">
    <source>
        <dbReference type="Proteomes" id="UP000683925"/>
    </source>
</evidence>
<reference evidence="2" key="1">
    <citation type="submission" date="2021-01" db="EMBL/GenBank/DDBJ databases">
        <authorList>
            <consortium name="Genoscope - CEA"/>
            <person name="William W."/>
        </authorList>
    </citation>
    <scope>NUCLEOTIDE SEQUENCE</scope>
</reference>
<dbReference type="Proteomes" id="UP000683925">
    <property type="component" value="Unassembled WGS sequence"/>
</dbReference>
<name>A0A8S1X5F7_PAROT</name>
<accession>A0A8S1X5F7</accession>
<organism evidence="2 3">
    <name type="scientific">Paramecium octaurelia</name>
    <dbReference type="NCBI Taxonomy" id="43137"/>
    <lineage>
        <taxon>Eukaryota</taxon>
        <taxon>Sar</taxon>
        <taxon>Alveolata</taxon>
        <taxon>Ciliophora</taxon>
        <taxon>Intramacronucleata</taxon>
        <taxon>Oligohymenophorea</taxon>
        <taxon>Peniculida</taxon>
        <taxon>Parameciidae</taxon>
        <taxon>Paramecium</taxon>
    </lineage>
</organism>
<sequence length="146" mass="17120">MLMDEESFDSFNQSQDPISTKEEERNASNWTANVNLEIMTDQNFVQNFVPPHQMQLQLKKVNCQIKNSKDTYEPEVIRNSEEEHHLQSQQQLNQQQNLQVNIIQVHNHNNYNDNSSDNSDEQPDSEGTRSSNQQMKNILRQQGFID</sequence>
<evidence type="ECO:0000313" key="2">
    <source>
        <dbReference type="EMBL" id="CAD8193656.1"/>
    </source>
</evidence>
<feature type="region of interest" description="Disordered" evidence="1">
    <location>
        <begin position="1"/>
        <end position="27"/>
    </location>
</feature>
<feature type="compositionally biased region" description="Basic and acidic residues" evidence="1">
    <location>
        <begin position="67"/>
        <end position="86"/>
    </location>
</feature>
<feature type="compositionally biased region" description="Low complexity" evidence="1">
    <location>
        <begin position="87"/>
        <end position="117"/>
    </location>
</feature>
<gene>
    <name evidence="2" type="ORF">POCTA_138.1.T1050038</name>
</gene>
<evidence type="ECO:0000256" key="1">
    <source>
        <dbReference type="SAM" id="MobiDB-lite"/>
    </source>
</evidence>
<proteinExistence type="predicted"/>
<feature type="region of interest" description="Disordered" evidence="1">
    <location>
        <begin position="67"/>
        <end position="146"/>
    </location>
</feature>
<feature type="compositionally biased region" description="Polar residues" evidence="1">
    <location>
        <begin position="9"/>
        <end position="18"/>
    </location>
</feature>
<dbReference type="AlphaFoldDB" id="A0A8S1X5F7"/>
<dbReference type="EMBL" id="CAJJDP010000105">
    <property type="protein sequence ID" value="CAD8193656.1"/>
    <property type="molecule type" value="Genomic_DNA"/>
</dbReference>
<keyword evidence="3" id="KW-1185">Reference proteome</keyword>
<comment type="caution">
    <text evidence="2">The sequence shown here is derived from an EMBL/GenBank/DDBJ whole genome shotgun (WGS) entry which is preliminary data.</text>
</comment>